<reference evidence="1" key="1">
    <citation type="submission" date="2021-01" db="EMBL/GenBank/DDBJ databases">
        <authorList>
            <consortium name="Genoscope - CEA"/>
            <person name="William W."/>
        </authorList>
    </citation>
    <scope>NUCLEOTIDE SEQUENCE</scope>
</reference>
<proteinExistence type="predicted"/>
<organism evidence="1">
    <name type="scientific">Brassica napus</name>
    <name type="common">Rape</name>
    <dbReference type="NCBI Taxonomy" id="3708"/>
    <lineage>
        <taxon>Eukaryota</taxon>
        <taxon>Viridiplantae</taxon>
        <taxon>Streptophyta</taxon>
        <taxon>Embryophyta</taxon>
        <taxon>Tracheophyta</taxon>
        <taxon>Spermatophyta</taxon>
        <taxon>Magnoliopsida</taxon>
        <taxon>eudicotyledons</taxon>
        <taxon>Gunneridae</taxon>
        <taxon>Pentapetalae</taxon>
        <taxon>rosids</taxon>
        <taxon>malvids</taxon>
        <taxon>Brassicales</taxon>
        <taxon>Brassicaceae</taxon>
        <taxon>Brassiceae</taxon>
        <taxon>Brassica</taxon>
    </lineage>
</organism>
<protein>
    <submittedName>
        <fullName evidence="1">(rape) hypothetical protein</fullName>
    </submittedName>
</protein>
<accession>A0A816P5V7</accession>
<sequence length="77" mass="9375">MPPFPTHSTSRWKPREVHPNLSFHSFLIFKSDLFHQRFMKIHFSQNTRYIQPNTSLRVWMQLNKTPYCSCQTLQTFM</sequence>
<dbReference type="AlphaFoldDB" id="A0A816P5V7"/>
<gene>
    <name evidence="1" type="ORF">DARMORV10_A09P37080.1</name>
</gene>
<name>A0A816P5V7_BRANA</name>
<evidence type="ECO:0000313" key="1">
    <source>
        <dbReference type="EMBL" id="CAF2044923.1"/>
    </source>
</evidence>
<dbReference type="Proteomes" id="UP001295469">
    <property type="component" value="Chromosome A09"/>
</dbReference>
<dbReference type="EMBL" id="HG994363">
    <property type="protein sequence ID" value="CAF2044923.1"/>
    <property type="molecule type" value="Genomic_DNA"/>
</dbReference>